<evidence type="ECO:0000256" key="3">
    <source>
        <dbReference type="ARBA" id="ARBA00023082"/>
    </source>
</evidence>
<feature type="region of interest" description="Disordered" evidence="7">
    <location>
        <begin position="1"/>
        <end position="24"/>
    </location>
</feature>
<dbReference type="SUPFAM" id="SSF88946">
    <property type="entry name" value="Sigma2 domain of RNA polymerase sigma factors"/>
    <property type="match status" value="1"/>
</dbReference>
<feature type="domain" description="RNA polymerase sigma factor 70 region 4 type 2" evidence="9">
    <location>
        <begin position="142"/>
        <end position="193"/>
    </location>
</feature>
<evidence type="ECO:0000313" key="10">
    <source>
        <dbReference type="EMBL" id="NYE96318.1"/>
    </source>
</evidence>
<dbReference type="Proteomes" id="UP000521748">
    <property type="component" value="Unassembled WGS sequence"/>
</dbReference>
<dbReference type="InterPro" id="IPR013324">
    <property type="entry name" value="RNA_pol_sigma_r3/r4-like"/>
</dbReference>
<dbReference type="NCBIfam" id="TIGR02937">
    <property type="entry name" value="sigma70-ECF"/>
    <property type="match status" value="1"/>
</dbReference>
<feature type="domain" description="RNA polymerase sigma-70 region 2" evidence="8">
    <location>
        <begin position="46"/>
        <end position="112"/>
    </location>
</feature>
<dbReference type="EMBL" id="JACBYQ010000002">
    <property type="protein sequence ID" value="NYE96318.1"/>
    <property type="molecule type" value="Genomic_DNA"/>
</dbReference>
<dbReference type="InterPro" id="IPR014284">
    <property type="entry name" value="RNA_pol_sigma-70_dom"/>
</dbReference>
<name>A0A7Y9S7T8_9MICC</name>
<evidence type="ECO:0000259" key="9">
    <source>
        <dbReference type="Pfam" id="PF08281"/>
    </source>
</evidence>
<evidence type="ECO:0000256" key="1">
    <source>
        <dbReference type="ARBA" id="ARBA00010641"/>
    </source>
</evidence>
<evidence type="ECO:0000256" key="6">
    <source>
        <dbReference type="RuleBase" id="RU000716"/>
    </source>
</evidence>
<keyword evidence="5 6" id="KW-0804">Transcription</keyword>
<dbReference type="InterPro" id="IPR013325">
    <property type="entry name" value="RNA_pol_sigma_r2"/>
</dbReference>
<dbReference type="InterPro" id="IPR013249">
    <property type="entry name" value="RNA_pol_sigma70_r4_t2"/>
</dbReference>
<dbReference type="RefSeq" id="WP_246279616.1">
    <property type="nucleotide sequence ID" value="NZ_JACBYQ010000002.1"/>
</dbReference>
<proteinExistence type="inferred from homology"/>
<keyword evidence="11" id="KW-1185">Reference proteome</keyword>
<reference evidence="10 11" key="1">
    <citation type="submission" date="2020-07" db="EMBL/GenBank/DDBJ databases">
        <title>Sequencing the genomes of 1000 actinobacteria strains.</title>
        <authorList>
            <person name="Klenk H.-P."/>
        </authorList>
    </citation>
    <scope>NUCLEOTIDE SEQUENCE [LARGE SCALE GENOMIC DNA]</scope>
    <source>
        <strain evidence="10 11">DSM 102047</strain>
    </source>
</reference>
<dbReference type="Pfam" id="PF08281">
    <property type="entry name" value="Sigma70_r4_2"/>
    <property type="match status" value="1"/>
</dbReference>
<dbReference type="GO" id="GO:0006950">
    <property type="term" value="P:response to stress"/>
    <property type="evidence" value="ECO:0007669"/>
    <property type="project" value="UniProtKB-ARBA"/>
</dbReference>
<dbReference type="GO" id="GO:0003677">
    <property type="term" value="F:DNA binding"/>
    <property type="evidence" value="ECO:0007669"/>
    <property type="project" value="UniProtKB-KW"/>
</dbReference>
<dbReference type="PANTHER" id="PTHR43133:SF8">
    <property type="entry name" value="RNA POLYMERASE SIGMA FACTOR HI_1459-RELATED"/>
    <property type="match status" value="1"/>
</dbReference>
<dbReference type="InterPro" id="IPR007627">
    <property type="entry name" value="RNA_pol_sigma70_r2"/>
</dbReference>
<dbReference type="InterPro" id="IPR036388">
    <property type="entry name" value="WH-like_DNA-bd_sf"/>
</dbReference>
<dbReference type="Gene3D" id="1.10.10.10">
    <property type="entry name" value="Winged helix-like DNA-binding domain superfamily/Winged helix DNA-binding domain"/>
    <property type="match status" value="1"/>
</dbReference>
<evidence type="ECO:0000256" key="5">
    <source>
        <dbReference type="ARBA" id="ARBA00023163"/>
    </source>
</evidence>
<dbReference type="InterPro" id="IPR000838">
    <property type="entry name" value="RNA_pol_sigma70_ECF_CS"/>
</dbReference>
<dbReference type="AlphaFoldDB" id="A0A7Y9S7T8"/>
<dbReference type="InterPro" id="IPR039425">
    <property type="entry name" value="RNA_pol_sigma-70-like"/>
</dbReference>
<evidence type="ECO:0000256" key="2">
    <source>
        <dbReference type="ARBA" id="ARBA00023015"/>
    </source>
</evidence>
<evidence type="ECO:0000259" key="8">
    <source>
        <dbReference type="Pfam" id="PF04542"/>
    </source>
</evidence>
<dbReference type="PROSITE" id="PS01063">
    <property type="entry name" value="SIGMA70_ECF"/>
    <property type="match status" value="1"/>
</dbReference>
<keyword evidence="2 6" id="KW-0805">Transcription regulation</keyword>
<protein>
    <recommendedName>
        <fullName evidence="6">RNA polymerase sigma factor</fullName>
    </recommendedName>
</protein>
<evidence type="ECO:0000313" key="11">
    <source>
        <dbReference type="Proteomes" id="UP000521748"/>
    </source>
</evidence>
<keyword evidence="3 6" id="KW-0731">Sigma factor</keyword>
<dbReference type="GO" id="GO:0016987">
    <property type="term" value="F:sigma factor activity"/>
    <property type="evidence" value="ECO:0007669"/>
    <property type="project" value="UniProtKB-KW"/>
</dbReference>
<dbReference type="SUPFAM" id="SSF88659">
    <property type="entry name" value="Sigma3 and sigma4 domains of RNA polymerase sigma factors"/>
    <property type="match status" value="1"/>
</dbReference>
<comment type="caution">
    <text evidence="10">The sequence shown here is derived from an EMBL/GenBank/DDBJ whole genome shotgun (WGS) entry which is preliminary data.</text>
</comment>
<keyword evidence="4 6" id="KW-0238">DNA-binding</keyword>
<dbReference type="Pfam" id="PF04542">
    <property type="entry name" value="Sigma70_r2"/>
    <property type="match status" value="1"/>
</dbReference>
<organism evidence="10 11">
    <name type="scientific">Psychromicrobium silvestre</name>
    <dbReference type="NCBI Taxonomy" id="1645614"/>
    <lineage>
        <taxon>Bacteria</taxon>
        <taxon>Bacillati</taxon>
        <taxon>Actinomycetota</taxon>
        <taxon>Actinomycetes</taxon>
        <taxon>Micrococcales</taxon>
        <taxon>Micrococcaceae</taxon>
        <taxon>Psychromicrobium</taxon>
    </lineage>
</organism>
<sequence length="201" mass="22367">MSSPKQARQQERRTMAPGEASKISSASDAFLVERSLDGDIPAFETLARRYALLMRSYAARLLSSTSEAEDVVQEALVVAWKTLDSLQDPAKVKTWLMRIVSHKSIDLLRKRKDNSPLESIEPVAAETDSPERRAVAASQLSALSAALSQLPETQRRCWVLRELGANSYQDIAEQLDLSVTAVRGQLARARATLLAEMEEWR</sequence>
<dbReference type="GO" id="GO:0006352">
    <property type="term" value="P:DNA-templated transcription initiation"/>
    <property type="evidence" value="ECO:0007669"/>
    <property type="project" value="InterPro"/>
</dbReference>
<evidence type="ECO:0000256" key="7">
    <source>
        <dbReference type="SAM" id="MobiDB-lite"/>
    </source>
</evidence>
<dbReference type="PANTHER" id="PTHR43133">
    <property type="entry name" value="RNA POLYMERASE ECF-TYPE SIGMA FACTO"/>
    <property type="match status" value="1"/>
</dbReference>
<accession>A0A7Y9S7T8</accession>
<comment type="similarity">
    <text evidence="1 6">Belongs to the sigma-70 factor family. ECF subfamily.</text>
</comment>
<evidence type="ECO:0000256" key="4">
    <source>
        <dbReference type="ARBA" id="ARBA00023125"/>
    </source>
</evidence>
<dbReference type="Gene3D" id="1.10.1740.10">
    <property type="match status" value="1"/>
</dbReference>
<gene>
    <name evidence="10" type="ORF">FHU41_002568</name>
</gene>